<proteinExistence type="inferred from homology"/>
<feature type="domain" description="DAPG hydrolase PhiG" evidence="6">
    <location>
        <begin position="51"/>
        <end position="272"/>
    </location>
</feature>
<dbReference type="GO" id="GO:0016787">
    <property type="term" value="F:hydrolase activity"/>
    <property type="evidence" value="ECO:0007669"/>
    <property type="project" value="UniProtKB-KW"/>
</dbReference>
<dbReference type="InterPro" id="IPR041526">
    <property type="entry name" value="DAPG_hydrolase"/>
</dbReference>
<comment type="similarity">
    <text evidence="5">Belongs to the DAPG/phloretin hydrolase family.</text>
</comment>
<reference evidence="7 8" key="1">
    <citation type="submission" date="2016-10" db="EMBL/GenBank/DDBJ databases">
        <title>The Draft Genome Sequence of Actinokineospora bangkokensis 44EHWT reveals the biosynthetic pathway of antifungal compounds Thailandins with unusual extender unit butylmalonyl-CoA.</title>
        <authorList>
            <person name="Greule A."/>
            <person name="Intra B."/>
            <person name="Flemming S."/>
            <person name="Rommel M.G."/>
            <person name="Panbangred W."/>
            <person name="Bechthold A."/>
        </authorList>
    </citation>
    <scope>NUCLEOTIDE SEQUENCE [LARGE SCALE GENOMIC DNA]</scope>
    <source>
        <strain evidence="7 8">44EHW</strain>
    </source>
</reference>
<evidence type="ECO:0000256" key="2">
    <source>
        <dbReference type="ARBA" id="ARBA00022723"/>
    </source>
</evidence>
<accession>A0A1Q9LMY7</accession>
<organism evidence="7 8">
    <name type="scientific">Actinokineospora bangkokensis</name>
    <dbReference type="NCBI Taxonomy" id="1193682"/>
    <lineage>
        <taxon>Bacteria</taxon>
        <taxon>Bacillati</taxon>
        <taxon>Actinomycetota</taxon>
        <taxon>Actinomycetes</taxon>
        <taxon>Pseudonocardiales</taxon>
        <taxon>Pseudonocardiaceae</taxon>
        <taxon>Actinokineospora</taxon>
    </lineage>
</organism>
<dbReference type="Proteomes" id="UP000186040">
    <property type="component" value="Unassembled WGS sequence"/>
</dbReference>
<sequence length="275" mass="30174">MDLDEPRYLGYKPADLAKPYAKYMRSSTLPAQQQVVDAYFGDPVPSDRIPTFDRLAADLNRADHSPVETGYGTLPDGRTVWAAALTRMPGVTAAMWDWWFGWHSGESARYRLWHPDAHAYAGLLRDTTTAPGLTDRQRYIGNTSYVDEFIGGQLEQLAISFLDPAGAGLRTSDTTTVVYGRVASAQLPIALGYLAHQVRPVAGGAEMRSRFYLNIPGLTSVDALAALAAHNRGEGPALAQPLPFTAEFGRSLMEHCGREMNHLASFLPALYADYH</sequence>
<comment type="caution">
    <text evidence="7">The sequence shown here is derived from an EMBL/GenBank/DDBJ whole genome shotgun (WGS) entry which is preliminary data.</text>
</comment>
<evidence type="ECO:0000259" key="6">
    <source>
        <dbReference type="Pfam" id="PF18089"/>
    </source>
</evidence>
<evidence type="ECO:0000256" key="4">
    <source>
        <dbReference type="ARBA" id="ARBA00022833"/>
    </source>
</evidence>
<evidence type="ECO:0000256" key="3">
    <source>
        <dbReference type="ARBA" id="ARBA00022801"/>
    </source>
</evidence>
<dbReference type="AlphaFoldDB" id="A0A1Q9LMY7"/>
<dbReference type="GO" id="GO:0046872">
    <property type="term" value="F:metal ion binding"/>
    <property type="evidence" value="ECO:0007669"/>
    <property type="project" value="UniProtKB-KW"/>
</dbReference>
<keyword evidence="2" id="KW-0479">Metal-binding</keyword>
<keyword evidence="8" id="KW-1185">Reference proteome</keyword>
<evidence type="ECO:0000313" key="7">
    <source>
        <dbReference type="EMBL" id="OLR93390.1"/>
    </source>
</evidence>
<evidence type="ECO:0000313" key="8">
    <source>
        <dbReference type="Proteomes" id="UP000186040"/>
    </source>
</evidence>
<keyword evidence="3" id="KW-0378">Hydrolase</keyword>
<evidence type="ECO:0000256" key="5">
    <source>
        <dbReference type="ARBA" id="ARBA00023459"/>
    </source>
</evidence>
<dbReference type="Pfam" id="PF18089">
    <property type="entry name" value="DAPG_hydrolase"/>
    <property type="match status" value="1"/>
</dbReference>
<dbReference type="EMBL" id="MKQR01000011">
    <property type="protein sequence ID" value="OLR93390.1"/>
    <property type="molecule type" value="Genomic_DNA"/>
</dbReference>
<evidence type="ECO:0000256" key="1">
    <source>
        <dbReference type="ARBA" id="ARBA00001947"/>
    </source>
</evidence>
<protein>
    <recommendedName>
        <fullName evidence="6">DAPG hydrolase PhiG domain-containing protein</fullName>
    </recommendedName>
</protein>
<dbReference type="STRING" id="1193682.BJP25_17480"/>
<comment type="cofactor">
    <cofactor evidence="1">
        <name>Zn(2+)</name>
        <dbReference type="ChEBI" id="CHEBI:29105"/>
    </cofactor>
</comment>
<name>A0A1Q9LMY7_9PSEU</name>
<gene>
    <name evidence="7" type="ORF">BJP25_17480</name>
</gene>
<keyword evidence="4" id="KW-0862">Zinc</keyword>